<proteinExistence type="predicted"/>
<name>A0A7C1SZA8_9HYPH</name>
<sequence>MTNTMLNIKVVQPRMMSMRQAAVYIGVPLKRFSRICSVRPVALAEGDERYDIRDLDQWLDHLKAGPADPDNEIVGRLG</sequence>
<comment type="caution">
    <text evidence="1">The sequence shown here is derived from an EMBL/GenBank/DDBJ whole genome shotgun (WGS) entry which is preliminary data.</text>
</comment>
<protein>
    <recommendedName>
        <fullName evidence="2">DNA-binding protein</fullName>
    </recommendedName>
</protein>
<dbReference type="EMBL" id="DSKI01000934">
    <property type="protein sequence ID" value="HEB45580.1"/>
    <property type="molecule type" value="Genomic_DNA"/>
</dbReference>
<reference evidence="1" key="1">
    <citation type="journal article" date="2020" name="mSystems">
        <title>Genome- and Community-Level Interaction Insights into Carbon Utilization and Element Cycling Functions of Hydrothermarchaeota in Hydrothermal Sediment.</title>
        <authorList>
            <person name="Zhou Z."/>
            <person name="Liu Y."/>
            <person name="Xu W."/>
            <person name="Pan J."/>
            <person name="Luo Z.H."/>
            <person name="Li M."/>
        </authorList>
    </citation>
    <scope>NUCLEOTIDE SEQUENCE [LARGE SCALE GENOMIC DNA]</scope>
    <source>
        <strain evidence="1">SpSt-243</strain>
    </source>
</reference>
<gene>
    <name evidence="1" type="ORF">ENP70_18230</name>
</gene>
<accession>A0A7C1SZA8</accession>
<evidence type="ECO:0008006" key="2">
    <source>
        <dbReference type="Google" id="ProtNLM"/>
    </source>
</evidence>
<evidence type="ECO:0000313" key="1">
    <source>
        <dbReference type="EMBL" id="HEB45580.1"/>
    </source>
</evidence>
<dbReference type="AlphaFoldDB" id="A0A7C1SZA8"/>
<organism evidence="1">
    <name type="scientific">Agrobacterium albertimagni</name>
    <dbReference type="NCBI Taxonomy" id="147266"/>
    <lineage>
        <taxon>Bacteria</taxon>
        <taxon>Pseudomonadati</taxon>
        <taxon>Pseudomonadota</taxon>
        <taxon>Alphaproteobacteria</taxon>
        <taxon>Hyphomicrobiales</taxon>
        <taxon>Rhizobiaceae</taxon>
        <taxon>Rhizobium/Agrobacterium group</taxon>
        <taxon>Agrobacterium</taxon>
    </lineage>
</organism>